<name>A0A3E2BNA2_9BACT</name>
<comment type="caution">
    <text evidence="5">The sequence shown here is derived from an EMBL/GenBank/DDBJ whole genome shotgun (WGS) entry which is preliminary data.</text>
</comment>
<dbReference type="GO" id="GO:0003824">
    <property type="term" value="F:catalytic activity"/>
    <property type="evidence" value="ECO:0007669"/>
    <property type="project" value="InterPro"/>
</dbReference>
<dbReference type="InterPro" id="IPR011330">
    <property type="entry name" value="Glyco_hydro/deAcase_b/a-brl"/>
</dbReference>
<dbReference type="InterPro" id="IPR027291">
    <property type="entry name" value="Glyco_hydro_38_N_sf"/>
</dbReference>
<protein>
    <submittedName>
        <fullName evidence="5">Alpha-amylase / alpha-mannosidase, GH57 family</fullName>
    </submittedName>
</protein>
<dbReference type="AlphaFoldDB" id="A0A3E2BNA2"/>
<gene>
    <name evidence="5" type="ORF">OP8BY_2092</name>
</gene>
<sequence length="440" mass="51695">MRLNFVWHFHQPIYHLPDSEVYLLPWVNYHATRNYWQMLKIVEETEFPCTINLVPCLLEQLLDYARGRAVDPVLESLHKEPEKLSQEETDRLRRFFPQFHQETRLAGLQRRVLEHFFSPLARPEEKGRDELLNLRKDILTGLLPYFQKLRSNRLLELTVTPYYHPLLPLLADLGQARPEAPDLPSFEHPEDAAWHLDRARVYFRELFGLAPAGLWPSEGALSQVACELIARSGYEFAMTDEHLLWKSLDHRPDPALLYQPYDCEGLKIFFRDRELSDLIGFEYHRWPAERAVDDFMRKLEKRAAAVPEEAICSIILDGENPWGAYKDNGIDFLRLLFEKLKASVHFQPVLPGDYLKTHRPAKSLKLVSGTWMSSFFKWVGHPEKVQTWVRLARQREIHGFSEYLAVAEGSDWFWWAGETEEKEFDLLFSSYLEKAASREK</sequence>
<accession>A0A3E2BNA2</accession>
<reference evidence="5 6" key="1">
    <citation type="submission" date="2018-08" db="EMBL/GenBank/DDBJ databases">
        <title>Genome analysis of the thermophilic bacterium of the candidate phylum Aminicenantes from deep subsurface aquifer revealed its physiology and ecological role.</title>
        <authorList>
            <person name="Kadnikov V.V."/>
            <person name="Mardanov A.V."/>
            <person name="Beletsky A.V."/>
            <person name="Karnachuk O.V."/>
            <person name="Ravin N.V."/>
        </authorList>
    </citation>
    <scope>NUCLEOTIDE SEQUENCE [LARGE SCALE GENOMIC DNA]</scope>
    <source>
        <strain evidence="5">BY38</strain>
    </source>
</reference>
<dbReference type="SUPFAM" id="SSF88713">
    <property type="entry name" value="Glycoside hydrolase/deacetylase"/>
    <property type="match status" value="1"/>
</dbReference>
<dbReference type="EMBL" id="QUAH01000005">
    <property type="protein sequence ID" value="RFT16086.1"/>
    <property type="molecule type" value="Genomic_DNA"/>
</dbReference>
<evidence type="ECO:0000313" key="5">
    <source>
        <dbReference type="EMBL" id="RFT16086.1"/>
    </source>
</evidence>
<dbReference type="CDD" id="cd10796">
    <property type="entry name" value="GH57N_APU"/>
    <property type="match status" value="1"/>
</dbReference>
<dbReference type="InterPro" id="IPR052046">
    <property type="entry name" value="GH57_Enzymes"/>
</dbReference>
<dbReference type="PANTHER" id="PTHR36306">
    <property type="entry name" value="ALPHA-AMYLASE-RELATED-RELATED"/>
    <property type="match status" value="1"/>
</dbReference>
<dbReference type="Proteomes" id="UP000257323">
    <property type="component" value="Unassembled WGS sequence"/>
</dbReference>
<keyword evidence="2 3" id="KW-0119">Carbohydrate metabolism</keyword>
<dbReference type="GO" id="GO:0005975">
    <property type="term" value="P:carbohydrate metabolic process"/>
    <property type="evidence" value="ECO:0007669"/>
    <property type="project" value="InterPro"/>
</dbReference>
<evidence type="ECO:0000256" key="3">
    <source>
        <dbReference type="RuleBase" id="RU361196"/>
    </source>
</evidence>
<feature type="domain" description="Glycoside hydrolase family 57 N-terminal" evidence="4">
    <location>
        <begin position="5"/>
        <end position="363"/>
    </location>
</feature>
<dbReference type="InterPro" id="IPR004300">
    <property type="entry name" value="Glyco_hydro_57_N"/>
</dbReference>
<evidence type="ECO:0000259" key="4">
    <source>
        <dbReference type="Pfam" id="PF03065"/>
    </source>
</evidence>
<comment type="similarity">
    <text evidence="1 3">Belongs to the glycosyl hydrolase 57 family.</text>
</comment>
<dbReference type="PANTHER" id="PTHR36306:SF1">
    <property type="entry name" value="ALPHA-AMYLASE-RELATED"/>
    <property type="match status" value="1"/>
</dbReference>
<dbReference type="Pfam" id="PF03065">
    <property type="entry name" value="Glyco_hydro_57"/>
    <property type="match status" value="1"/>
</dbReference>
<evidence type="ECO:0000256" key="1">
    <source>
        <dbReference type="ARBA" id="ARBA00006821"/>
    </source>
</evidence>
<dbReference type="Gene3D" id="3.20.110.10">
    <property type="entry name" value="Glycoside hydrolase 38, N terminal domain"/>
    <property type="match status" value="1"/>
</dbReference>
<evidence type="ECO:0000256" key="2">
    <source>
        <dbReference type="ARBA" id="ARBA00023277"/>
    </source>
</evidence>
<organism evidence="5 6">
    <name type="scientific">Candidatus Saccharicenans subterraneus</name>
    <dbReference type="NCBI Taxonomy" id="2508984"/>
    <lineage>
        <taxon>Bacteria</taxon>
        <taxon>Candidatus Aminicenantota</taxon>
        <taxon>Candidatus Aminicenantia</taxon>
        <taxon>Candidatus Aminicenantales</taxon>
        <taxon>Candidatus Saccharicenantaceae</taxon>
        <taxon>Candidatus Saccharicenans</taxon>
    </lineage>
</organism>
<proteinExistence type="inferred from homology"/>
<evidence type="ECO:0000313" key="6">
    <source>
        <dbReference type="Proteomes" id="UP000257323"/>
    </source>
</evidence>